<gene>
    <name evidence="2" type="ORF">M440DRAFT_1187072</name>
</gene>
<protein>
    <submittedName>
        <fullName evidence="2">Uncharacterized protein</fullName>
    </submittedName>
</protein>
<feature type="region of interest" description="Disordered" evidence="1">
    <location>
        <begin position="48"/>
        <end position="73"/>
    </location>
</feature>
<accession>A0A2T4C9J0</accession>
<evidence type="ECO:0000313" key="2">
    <source>
        <dbReference type="EMBL" id="PTB78194.1"/>
    </source>
</evidence>
<dbReference type="AlphaFoldDB" id="A0A2T4C9J0"/>
<reference evidence="2 3" key="1">
    <citation type="submission" date="2016-07" db="EMBL/GenBank/DDBJ databases">
        <title>Multiple horizontal gene transfer events from other fungi enriched the ability of initially mycotrophic Trichoderma (Ascomycota) to feed on dead plant biomass.</title>
        <authorList>
            <consortium name="DOE Joint Genome Institute"/>
            <person name="Aerts A."/>
            <person name="Atanasova L."/>
            <person name="Chenthamara K."/>
            <person name="Zhang J."/>
            <person name="Grujic M."/>
            <person name="Henrissat B."/>
            <person name="Kuo A."/>
            <person name="Salamov A."/>
            <person name="Lipzen A."/>
            <person name="Labutti K."/>
            <person name="Barry K."/>
            <person name="Miao Y."/>
            <person name="Rahimi M.J."/>
            <person name="Shen Q."/>
            <person name="Grigoriev I.V."/>
            <person name="Kubicek C.P."/>
            <person name="Druzhinina I.S."/>
        </authorList>
    </citation>
    <scope>NUCLEOTIDE SEQUENCE [LARGE SCALE GENOMIC DNA]</scope>
    <source>
        <strain evidence="2 3">ATCC 18648</strain>
    </source>
</reference>
<dbReference type="EMBL" id="KZ679129">
    <property type="protein sequence ID" value="PTB78194.1"/>
    <property type="molecule type" value="Genomic_DNA"/>
</dbReference>
<evidence type="ECO:0000313" key="3">
    <source>
        <dbReference type="Proteomes" id="UP000240760"/>
    </source>
</evidence>
<name>A0A2T4C9J0_TRILO</name>
<organism evidence="2 3">
    <name type="scientific">Trichoderma longibrachiatum ATCC 18648</name>
    <dbReference type="NCBI Taxonomy" id="983965"/>
    <lineage>
        <taxon>Eukaryota</taxon>
        <taxon>Fungi</taxon>
        <taxon>Dikarya</taxon>
        <taxon>Ascomycota</taxon>
        <taxon>Pezizomycotina</taxon>
        <taxon>Sordariomycetes</taxon>
        <taxon>Hypocreomycetidae</taxon>
        <taxon>Hypocreales</taxon>
        <taxon>Hypocreaceae</taxon>
        <taxon>Trichoderma</taxon>
    </lineage>
</organism>
<proteinExistence type="predicted"/>
<sequence>MRCVALRCAASGRGTWKIGRTAPDAGAQTGDFAQQPHLKSDGFLLEPPARRRQELQAQSPQRPKPRHSNYTNCAFPGSFGGSPSLGVWAGGGERKAACRAPGLSSGYFALHQRSRGAHGTTQTASSSDIWERTLFDAAQWQHP</sequence>
<keyword evidence="3" id="KW-1185">Reference proteome</keyword>
<dbReference type="Proteomes" id="UP000240760">
    <property type="component" value="Unassembled WGS sequence"/>
</dbReference>
<evidence type="ECO:0000256" key="1">
    <source>
        <dbReference type="SAM" id="MobiDB-lite"/>
    </source>
</evidence>